<evidence type="ECO:0000256" key="1">
    <source>
        <dbReference type="ARBA" id="ARBA00004141"/>
    </source>
</evidence>
<keyword evidence="6 7" id="KW-0472">Membrane</keyword>
<dbReference type="Proteomes" id="UP000664521">
    <property type="component" value="Unassembled WGS sequence"/>
</dbReference>
<dbReference type="Pfam" id="PF13641">
    <property type="entry name" value="Glyco_tranf_2_3"/>
    <property type="match status" value="1"/>
</dbReference>
<evidence type="ECO:0000256" key="3">
    <source>
        <dbReference type="ARBA" id="ARBA00022679"/>
    </source>
</evidence>
<dbReference type="PANTHER" id="PTHR43867:SF2">
    <property type="entry name" value="CELLULOSE SYNTHASE CATALYTIC SUBUNIT A [UDP-FORMING]"/>
    <property type="match status" value="1"/>
</dbReference>
<reference evidence="8" key="1">
    <citation type="submission" date="2021-03" db="EMBL/GenBank/DDBJ databases">
        <authorList>
            <person name="Tagirdzhanova G."/>
        </authorList>
    </citation>
    <scope>NUCLEOTIDE SEQUENCE</scope>
</reference>
<evidence type="ECO:0000256" key="2">
    <source>
        <dbReference type="ARBA" id="ARBA00022676"/>
    </source>
</evidence>
<accession>A0A8H3IMP8</accession>
<comment type="caution">
    <text evidence="8">The sequence shown here is derived from an EMBL/GenBank/DDBJ whole genome shotgun (WGS) entry which is preliminary data.</text>
</comment>
<keyword evidence="3" id="KW-0808">Transferase</keyword>
<keyword evidence="2" id="KW-0328">Glycosyltransferase</keyword>
<evidence type="ECO:0000256" key="7">
    <source>
        <dbReference type="SAM" id="Phobius"/>
    </source>
</evidence>
<evidence type="ECO:0000313" key="8">
    <source>
        <dbReference type="EMBL" id="CAF9933667.1"/>
    </source>
</evidence>
<organism evidence="8 9">
    <name type="scientific">Heterodermia speciosa</name>
    <dbReference type="NCBI Taxonomy" id="116794"/>
    <lineage>
        <taxon>Eukaryota</taxon>
        <taxon>Fungi</taxon>
        <taxon>Dikarya</taxon>
        <taxon>Ascomycota</taxon>
        <taxon>Pezizomycotina</taxon>
        <taxon>Lecanoromycetes</taxon>
        <taxon>OSLEUM clade</taxon>
        <taxon>Lecanoromycetidae</taxon>
        <taxon>Caliciales</taxon>
        <taxon>Physciaceae</taxon>
        <taxon>Heterodermia</taxon>
    </lineage>
</organism>
<dbReference type="AlphaFoldDB" id="A0A8H3IMP8"/>
<evidence type="ECO:0000256" key="6">
    <source>
        <dbReference type="ARBA" id="ARBA00023136"/>
    </source>
</evidence>
<dbReference type="EMBL" id="CAJPDS010000069">
    <property type="protein sequence ID" value="CAF9933667.1"/>
    <property type="molecule type" value="Genomic_DNA"/>
</dbReference>
<dbReference type="SUPFAM" id="SSF53448">
    <property type="entry name" value="Nucleotide-diphospho-sugar transferases"/>
    <property type="match status" value="1"/>
</dbReference>
<feature type="transmembrane region" description="Helical" evidence="7">
    <location>
        <begin position="622"/>
        <end position="639"/>
    </location>
</feature>
<gene>
    <name evidence="8" type="ORF">HETSPECPRED_008735</name>
</gene>
<keyword evidence="4 7" id="KW-0812">Transmembrane</keyword>
<dbReference type="InterPro" id="IPR050321">
    <property type="entry name" value="Glycosyltr_2/OpgH_subfam"/>
</dbReference>
<dbReference type="InterPro" id="IPR029044">
    <property type="entry name" value="Nucleotide-diphossugar_trans"/>
</dbReference>
<dbReference type="CDD" id="cd06421">
    <property type="entry name" value="CESA_CelA_like"/>
    <property type="match status" value="1"/>
</dbReference>
<feature type="transmembrane region" description="Helical" evidence="7">
    <location>
        <begin position="378"/>
        <end position="401"/>
    </location>
</feature>
<feature type="transmembrane region" description="Helical" evidence="7">
    <location>
        <begin position="421"/>
        <end position="442"/>
    </location>
</feature>
<dbReference type="OrthoDB" id="2331083at2759"/>
<dbReference type="GO" id="GO:0016757">
    <property type="term" value="F:glycosyltransferase activity"/>
    <property type="evidence" value="ECO:0007669"/>
    <property type="project" value="UniProtKB-KW"/>
</dbReference>
<evidence type="ECO:0008006" key="10">
    <source>
        <dbReference type="Google" id="ProtNLM"/>
    </source>
</evidence>
<evidence type="ECO:0000313" key="9">
    <source>
        <dbReference type="Proteomes" id="UP000664521"/>
    </source>
</evidence>
<sequence length="640" mass="71194">MGQDAVNSDWDIQPQSRQVEGMEKTRGEGGRIHVESAWIPATAIFSLLVSIMYLSSRILNLNNTLDPRSNSQWTLLVVELLATVPRLLEYIHILSIWRRSGIERPSLVLCGTHVPRVDIFIAYCGEGTDLVLDTVKATCALDYPDTSFRIIVLDDSSSEDLASAISTQFQSRGNVYYTTRGEKISTHSKAGNLNWGLRYTALQQDGPSEFLAVLDVDMIPTPGWLRILLPHLLQNEHTAMVSPPQNYYNVPRDDRYDEGLFFVRHQEVVTPLLDRSGNAMCTGTGFVARREAIDSIGGFPTQSVAEGVLTSWKLKAAGWQGVYVPERVQWGLGPQTIQSYIRQCEKTAVGAASLNEQAMQRTEKGTRAPLSQTIAPKLILLLYTLPFWTGTLNMLVIPYVLLVGGFGSGFTSLLHPARTTLILSVIDFVSQCGYGSTISSVVQGRLYVMNHLASLWTAPHQLLALVSPPALLRRFKPAQRQQYVPTNKASEAESRQIAKTWLSRVRDGFSKDLILVHGTVFSVCILSAVFWTTHILNLNQGMEDRSSTPTAVLSRFLSTIGWPPFFVLWTAYAANAWTPVSCLLFPPARPPREHLLIPHPDTGAPCPSQEAKQGWFRRKRGAHFYLLVAYHAVVAALLFF</sequence>
<keyword evidence="5 7" id="KW-1133">Transmembrane helix</keyword>
<proteinExistence type="predicted"/>
<keyword evidence="9" id="KW-1185">Reference proteome</keyword>
<name>A0A8H3IMP8_9LECA</name>
<dbReference type="PANTHER" id="PTHR43867">
    <property type="entry name" value="CELLULOSE SYNTHASE CATALYTIC SUBUNIT A [UDP-FORMING]"/>
    <property type="match status" value="1"/>
</dbReference>
<evidence type="ECO:0000256" key="4">
    <source>
        <dbReference type="ARBA" id="ARBA00022692"/>
    </source>
</evidence>
<evidence type="ECO:0000256" key="5">
    <source>
        <dbReference type="ARBA" id="ARBA00022989"/>
    </source>
</evidence>
<feature type="transmembrane region" description="Helical" evidence="7">
    <location>
        <begin position="513"/>
        <end position="536"/>
    </location>
</feature>
<protein>
    <recommendedName>
        <fullName evidence="10">Glycosyltransferase 2-like domain-containing protein</fullName>
    </recommendedName>
</protein>
<feature type="transmembrane region" description="Helical" evidence="7">
    <location>
        <begin position="32"/>
        <end position="53"/>
    </location>
</feature>
<comment type="subcellular location">
    <subcellularLocation>
        <location evidence="1">Membrane</location>
        <topology evidence="1">Multi-pass membrane protein</topology>
    </subcellularLocation>
</comment>
<dbReference type="GO" id="GO:0016020">
    <property type="term" value="C:membrane"/>
    <property type="evidence" value="ECO:0007669"/>
    <property type="project" value="UniProtKB-SubCell"/>
</dbReference>
<dbReference type="Gene3D" id="3.90.550.10">
    <property type="entry name" value="Spore Coat Polysaccharide Biosynthesis Protein SpsA, Chain A"/>
    <property type="match status" value="1"/>
</dbReference>